<name>A0ABT0ZSA1_9PSEU</name>
<feature type="domain" description="FAS1-like dehydratase" evidence="1">
    <location>
        <begin position="80"/>
        <end position="141"/>
    </location>
</feature>
<dbReference type="InterPro" id="IPR052741">
    <property type="entry name" value="Mitochondrial_HTD2"/>
</dbReference>
<keyword evidence="3" id="KW-1185">Reference proteome</keyword>
<proteinExistence type="predicted"/>
<accession>A0ABT0ZSA1</accession>
<dbReference type="Gene3D" id="3.10.129.10">
    <property type="entry name" value="Hotdog Thioesterase"/>
    <property type="match status" value="2"/>
</dbReference>
<evidence type="ECO:0000313" key="3">
    <source>
        <dbReference type="Proteomes" id="UP001165283"/>
    </source>
</evidence>
<gene>
    <name evidence="2" type="ORF">KDL28_00915</name>
</gene>
<evidence type="ECO:0000259" key="1">
    <source>
        <dbReference type="Pfam" id="PF13452"/>
    </source>
</evidence>
<evidence type="ECO:0000313" key="2">
    <source>
        <dbReference type="EMBL" id="MCO1653607.1"/>
    </source>
</evidence>
<dbReference type="SUPFAM" id="SSF54637">
    <property type="entry name" value="Thioesterase/thiol ester dehydrase-isomerase"/>
    <property type="match status" value="2"/>
</dbReference>
<comment type="caution">
    <text evidence="2">The sequence shown here is derived from an EMBL/GenBank/DDBJ whole genome shotgun (WGS) entry which is preliminary data.</text>
</comment>
<protein>
    <submittedName>
        <fullName evidence="2">MaoC family dehydratase N-terminal domain-containing protein</fullName>
    </submittedName>
</protein>
<dbReference type="PANTHER" id="PTHR28152:SF1">
    <property type="entry name" value="HYDROXYACYL-THIOESTER DEHYDRATASE TYPE 2, MITOCHONDRIAL"/>
    <property type="match status" value="1"/>
</dbReference>
<organism evidence="2 3">
    <name type="scientific">Pseudonocardia humida</name>
    <dbReference type="NCBI Taxonomy" id="2800819"/>
    <lineage>
        <taxon>Bacteria</taxon>
        <taxon>Bacillati</taxon>
        <taxon>Actinomycetota</taxon>
        <taxon>Actinomycetes</taxon>
        <taxon>Pseudonocardiales</taxon>
        <taxon>Pseudonocardiaceae</taxon>
        <taxon>Pseudonocardia</taxon>
    </lineage>
</organism>
<dbReference type="Proteomes" id="UP001165283">
    <property type="component" value="Unassembled WGS sequence"/>
</dbReference>
<dbReference type="PANTHER" id="PTHR28152">
    <property type="entry name" value="HYDROXYACYL-THIOESTER DEHYDRATASE TYPE 2, MITOCHONDRIAL"/>
    <property type="match status" value="1"/>
</dbReference>
<dbReference type="InterPro" id="IPR039569">
    <property type="entry name" value="FAS1-like_DH_region"/>
</dbReference>
<dbReference type="InterPro" id="IPR029069">
    <property type="entry name" value="HotDog_dom_sf"/>
</dbReference>
<dbReference type="RefSeq" id="WP_252435199.1">
    <property type="nucleotide sequence ID" value="NZ_JAGSOV010000004.1"/>
</dbReference>
<dbReference type="Pfam" id="PF13452">
    <property type="entry name" value="FAS1_DH_region"/>
    <property type="match status" value="1"/>
</dbReference>
<dbReference type="EMBL" id="JAGSOV010000004">
    <property type="protein sequence ID" value="MCO1653607.1"/>
    <property type="molecule type" value="Genomic_DNA"/>
</dbReference>
<sequence>MTTSPLAAAVEGWAPAPTTTTDVLAPRPAAAFSALLDLPAPAAGPGDPLPPLWHWLHFLDHPRRSELGEDGHPADGHFLPPLPHRRRMFAGGRLRVRAPMRVGDRVECGSELVSVRAKSGRSGEMLFVTLRRTFSREGRVLAVEEQDIVYRSQVAGSARPTAPAEPVPPGPPARWRIELPTDPVLLFGFSALTHNSHRIHYDAPYARGVEGYPGLVVHGPLLALLALELPRRELPGAALAEVDYRLVRPAFAGAPLVATGDVDGERLTLVAGSAGVAESVTVTARTASG</sequence>
<reference evidence="2" key="1">
    <citation type="submission" date="2021-04" db="EMBL/GenBank/DDBJ databases">
        <title>Pseudonocardia sp. nov., isolated from sandy soil of mangrove forest.</title>
        <authorList>
            <person name="Zan Z."/>
            <person name="Huang R."/>
            <person name="Liu W."/>
        </authorList>
    </citation>
    <scope>NUCLEOTIDE SEQUENCE</scope>
    <source>
        <strain evidence="2">S2-4</strain>
    </source>
</reference>